<feature type="chain" id="PRO_5025026622" evidence="1">
    <location>
        <begin position="20"/>
        <end position="506"/>
    </location>
</feature>
<dbReference type="Proteomes" id="UP000326570">
    <property type="component" value="Unassembled WGS sequence"/>
</dbReference>
<feature type="signal peptide" evidence="1">
    <location>
        <begin position="1"/>
        <end position="19"/>
    </location>
</feature>
<sequence>MKKIYLLLGLMLAYTGAKAQYVSPNTGQKLTMNSLLTAGAVTNTGGAYILSADLTISENDTLSITTNETLRLADNIRITIKGAMLVNPPDSVKITADNPANTFHTLRFESSTKVSKLKKTLVEYGSGVRVIDAGLEMDSCVVRFNERVAQSGAINISGTIPVTVANSRIYRNARSGISTPSNGGTVIIRNNWLFENGTEPGLYPQINLGISNNGPLIITGNTIIGINATTNRSGGIGISNLLTNPTVTNCLIEKNTIRYNSYGVGITGGNIHGYIKRNLIENNNVNPTVLTTGSGLNFNTTTTNQLMVAARNIIRNNHWGVTIQAGTKVASGPRPSLGRIGSADTADVGMNRIYNNVNGAGPQIWDLYNNTTDTVYAENNDWGTNNLVDIEDHIYHKTDSSTHGFVDYLPLYQPVTGTVKELAKSGFKVYPNPASGFVIIKANATLLSGKTNVRFFNALGQEVLTLQPQVKGGELRIDTQKLPAGIYTYRIENNEKVTAGKLMINR</sequence>
<feature type="domain" description="Right handed beta helix" evidence="2">
    <location>
        <begin position="123"/>
        <end position="250"/>
    </location>
</feature>
<proteinExistence type="predicted"/>
<keyword evidence="5" id="KW-1185">Reference proteome</keyword>
<gene>
    <name evidence="4" type="ORF">F0P94_14580</name>
</gene>
<name>A0A5N1IQ31_9BACT</name>
<reference evidence="4 5" key="1">
    <citation type="submission" date="2019-09" db="EMBL/GenBank/DDBJ databases">
        <title>Genome sequence of Adhaeribacter sp. M2.</title>
        <authorList>
            <person name="Srinivasan S."/>
        </authorList>
    </citation>
    <scope>NUCLEOTIDE SEQUENCE [LARGE SCALE GENOMIC DNA]</scope>
    <source>
        <strain evidence="4 5">M2</strain>
    </source>
</reference>
<comment type="caution">
    <text evidence="4">The sequence shown here is derived from an EMBL/GenBank/DDBJ whole genome shotgun (WGS) entry which is preliminary data.</text>
</comment>
<dbReference type="NCBIfam" id="TIGR04183">
    <property type="entry name" value="Por_Secre_tail"/>
    <property type="match status" value="1"/>
</dbReference>
<keyword evidence="1" id="KW-0732">Signal</keyword>
<evidence type="ECO:0000313" key="5">
    <source>
        <dbReference type="Proteomes" id="UP000326570"/>
    </source>
</evidence>
<feature type="domain" description="Secretion system C-terminal sorting" evidence="3">
    <location>
        <begin position="429"/>
        <end position="504"/>
    </location>
</feature>
<accession>A0A5N1IQ31</accession>
<dbReference type="SUPFAM" id="SSF51126">
    <property type="entry name" value="Pectin lyase-like"/>
    <property type="match status" value="1"/>
</dbReference>
<dbReference type="SMART" id="SM00710">
    <property type="entry name" value="PbH1"/>
    <property type="match status" value="5"/>
</dbReference>
<organism evidence="4 5">
    <name type="scientific">Adhaeribacter soli</name>
    <dbReference type="NCBI Taxonomy" id="2607655"/>
    <lineage>
        <taxon>Bacteria</taxon>
        <taxon>Pseudomonadati</taxon>
        <taxon>Bacteroidota</taxon>
        <taxon>Cytophagia</taxon>
        <taxon>Cytophagales</taxon>
        <taxon>Hymenobacteraceae</taxon>
        <taxon>Adhaeribacter</taxon>
    </lineage>
</organism>
<evidence type="ECO:0000313" key="4">
    <source>
        <dbReference type="EMBL" id="KAA9331123.1"/>
    </source>
</evidence>
<dbReference type="AlphaFoldDB" id="A0A5N1IQ31"/>
<protein>
    <submittedName>
        <fullName evidence="4">T9SS type A sorting domain-containing protein</fullName>
    </submittedName>
</protein>
<dbReference type="InterPro" id="IPR006626">
    <property type="entry name" value="PbH1"/>
</dbReference>
<evidence type="ECO:0000256" key="1">
    <source>
        <dbReference type="SAM" id="SignalP"/>
    </source>
</evidence>
<dbReference type="InterPro" id="IPR026444">
    <property type="entry name" value="Secre_tail"/>
</dbReference>
<dbReference type="RefSeq" id="WP_150904646.1">
    <property type="nucleotide sequence ID" value="NZ_VTWT01000008.1"/>
</dbReference>
<dbReference type="EMBL" id="VTWT01000008">
    <property type="protein sequence ID" value="KAA9331123.1"/>
    <property type="molecule type" value="Genomic_DNA"/>
</dbReference>
<dbReference type="Pfam" id="PF13229">
    <property type="entry name" value="Beta_helix"/>
    <property type="match status" value="1"/>
</dbReference>
<dbReference type="InterPro" id="IPR011050">
    <property type="entry name" value="Pectin_lyase_fold/virulence"/>
</dbReference>
<evidence type="ECO:0000259" key="2">
    <source>
        <dbReference type="Pfam" id="PF13229"/>
    </source>
</evidence>
<dbReference type="InterPro" id="IPR039448">
    <property type="entry name" value="Beta_helix"/>
</dbReference>
<dbReference type="InterPro" id="IPR012334">
    <property type="entry name" value="Pectin_lyas_fold"/>
</dbReference>
<dbReference type="Gene3D" id="2.160.20.10">
    <property type="entry name" value="Single-stranded right-handed beta-helix, Pectin lyase-like"/>
    <property type="match status" value="1"/>
</dbReference>
<dbReference type="Pfam" id="PF18962">
    <property type="entry name" value="Por_Secre_tail"/>
    <property type="match status" value="1"/>
</dbReference>
<evidence type="ECO:0000259" key="3">
    <source>
        <dbReference type="Pfam" id="PF18962"/>
    </source>
</evidence>